<reference evidence="1 2" key="1">
    <citation type="journal article" date="2018" name="Sci. Data">
        <title>The draft genome sequence of cork oak.</title>
        <authorList>
            <person name="Ramos A.M."/>
            <person name="Usie A."/>
            <person name="Barbosa P."/>
            <person name="Barros P.M."/>
            <person name="Capote T."/>
            <person name="Chaves I."/>
            <person name="Simoes F."/>
            <person name="Abreu I."/>
            <person name="Carrasquinho I."/>
            <person name="Faro C."/>
            <person name="Guimaraes J.B."/>
            <person name="Mendonca D."/>
            <person name="Nobrega F."/>
            <person name="Rodrigues L."/>
            <person name="Saibo N.J.M."/>
            <person name="Varela M.C."/>
            <person name="Egas C."/>
            <person name="Matos J."/>
            <person name="Miguel C.M."/>
            <person name="Oliveira M.M."/>
            <person name="Ricardo C.P."/>
            <person name="Goncalves S."/>
        </authorList>
    </citation>
    <scope>NUCLEOTIDE SEQUENCE [LARGE SCALE GENOMIC DNA]</scope>
    <source>
        <strain evidence="2">cv. HL8</strain>
    </source>
</reference>
<dbReference type="AlphaFoldDB" id="A0AAW0K4E9"/>
<comment type="caution">
    <text evidence="1">The sequence shown here is derived from an EMBL/GenBank/DDBJ whole genome shotgun (WGS) entry which is preliminary data.</text>
</comment>
<organism evidence="1 2">
    <name type="scientific">Quercus suber</name>
    <name type="common">Cork oak</name>
    <dbReference type="NCBI Taxonomy" id="58331"/>
    <lineage>
        <taxon>Eukaryota</taxon>
        <taxon>Viridiplantae</taxon>
        <taxon>Streptophyta</taxon>
        <taxon>Embryophyta</taxon>
        <taxon>Tracheophyta</taxon>
        <taxon>Spermatophyta</taxon>
        <taxon>Magnoliopsida</taxon>
        <taxon>eudicotyledons</taxon>
        <taxon>Gunneridae</taxon>
        <taxon>Pentapetalae</taxon>
        <taxon>rosids</taxon>
        <taxon>fabids</taxon>
        <taxon>Fagales</taxon>
        <taxon>Fagaceae</taxon>
        <taxon>Quercus</taxon>
    </lineage>
</organism>
<evidence type="ECO:0000313" key="1">
    <source>
        <dbReference type="EMBL" id="KAK7833742.1"/>
    </source>
</evidence>
<gene>
    <name evidence="1" type="ORF">CFP56_025325</name>
</gene>
<evidence type="ECO:0000313" key="2">
    <source>
        <dbReference type="Proteomes" id="UP000237347"/>
    </source>
</evidence>
<sequence length="67" mass="7589">MEIISVYSVSSSAQYGNTIPKCEEIEDAFIYFGPTVSEVLFKPSPRHIRYTTFHASLALTAEWFDPV</sequence>
<proteinExistence type="predicted"/>
<protein>
    <submittedName>
        <fullName evidence="1">Uncharacterized protein</fullName>
    </submittedName>
</protein>
<dbReference type="EMBL" id="PKMF04000401">
    <property type="protein sequence ID" value="KAK7833742.1"/>
    <property type="molecule type" value="Genomic_DNA"/>
</dbReference>
<accession>A0AAW0K4E9</accession>
<keyword evidence="2" id="KW-1185">Reference proteome</keyword>
<name>A0AAW0K4E9_QUESU</name>
<dbReference type="Proteomes" id="UP000237347">
    <property type="component" value="Unassembled WGS sequence"/>
</dbReference>